<feature type="transmembrane region" description="Helical" evidence="1">
    <location>
        <begin position="121"/>
        <end position="139"/>
    </location>
</feature>
<organism evidence="2 3">
    <name type="scientific">Paramecium sonneborni</name>
    <dbReference type="NCBI Taxonomy" id="65129"/>
    <lineage>
        <taxon>Eukaryota</taxon>
        <taxon>Sar</taxon>
        <taxon>Alveolata</taxon>
        <taxon>Ciliophora</taxon>
        <taxon>Intramacronucleata</taxon>
        <taxon>Oligohymenophorea</taxon>
        <taxon>Peniculida</taxon>
        <taxon>Parameciidae</taxon>
        <taxon>Paramecium</taxon>
    </lineage>
</organism>
<keyword evidence="1" id="KW-1133">Transmembrane helix</keyword>
<evidence type="ECO:0000256" key="1">
    <source>
        <dbReference type="SAM" id="Phobius"/>
    </source>
</evidence>
<evidence type="ECO:0000313" key="2">
    <source>
        <dbReference type="EMBL" id="CAD8103930.1"/>
    </source>
</evidence>
<protein>
    <recommendedName>
        <fullName evidence="4">Transmembrane protein</fullName>
    </recommendedName>
</protein>
<dbReference type="Proteomes" id="UP000692954">
    <property type="component" value="Unassembled WGS sequence"/>
</dbReference>
<dbReference type="OrthoDB" id="306493at2759"/>
<name>A0A8S1PKW7_9CILI</name>
<feature type="transmembrane region" description="Helical" evidence="1">
    <location>
        <begin position="29"/>
        <end position="54"/>
    </location>
</feature>
<keyword evidence="3" id="KW-1185">Reference proteome</keyword>
<reference evidence="2" key="1">
    <citation type="submission" date="2021-01" db="EMBL/GenBank/DDBJ databases">
        <authorList>
            <consortium name="Genoscope - CEA"/>
            <person name="William W."/>
        </authorList>
    </citation>
    <scope>NUCLEOTIDE SEQUENCE</scope>
</reference>
<keyword evidence="1" id="KW-0472">Membrane</keyword>
<evidence type="ECO:0008006" key="4">
    <source>
        <dbReference type="Google" id="ProtNLM"/>
    </source>
</evidence>
<keyword evidence="1" id="KW-0812">Transmembrane</keyword>
<comment type="caution">
    <text evidence="2">The sequence shown here is derived from an EMBL/GenBank/DDBJ whole genome shotgun (WGS) entry which is preliminary data.</text>
</comment>
<dbReference type="EMBL" id="CAJJDN010000081">
    <property type="protein sequence ID" value="CAD8103930.1"/>
    <property type="molecule type" value="Genomic_DNA"/>
</dbReference>
<feature type="transmembrane region" description="Helical" evidence="1">
    <location>
        <begin position="151"/>
        <end position="173"/>
    </location>
</feature>
<evidence type="ECO:0000313" key="3">
    <source>
        <dbReference type="Proteomes" id="UP000692954"/>
    </source>
</evidence>
<proteinExistence type="predicted"/>
<accession>A0A8S1PKW7</accession>
<sequence length="335" mass="39225">MKKKCKNIWKSKITVEKEFRQLQLVVGKIIGYFIFGECIVILFESIYLAILKFYELLRYLKHFRSTKIEIQGLLIIEQDCTSCKQFIICQFCHHCQTSANHYNVLQMCLDSEQIKLVKRGILLLLLKIISSIIVESYTIQRIEKTMKFYSIYQGIIIAVLFVNSILFLFWIYFGWRVLVEIREKCIVKTSPEELKVMEQFSAIQQLEKSRLNKEQENPKPDQAELEDKGSVNLSINDNISPALLKLKSSLSPSPMKYRSGKILDFLEKKISHAKHSQKELNNGLSRELNRKCNTDQMQQQISLDFGDQEDYFSARNPIDVELKNHNFSKQIKFLS</sequence>
<gene>
    <name evidence="2" type="ORF">PSON_ATCC_30995.1.T0810090</name>
</gene>
<dbReference type="AlphaFoldDB" id="A0A8S1PKW7"/>